<protein>
    <submittedName>
        <fullName evidence="2">Uncharacterized protein</fullName>
    </submittedName>
</protein>
<evidence type="ECO:0000256" key="1">
    <source>
        <dbReference type="SAM" id="MobiDB-lite"/>
    </source>
</evidence>
<feature type="region of interest" description="Disordered" evidence="1">
    <location>
        <begin position="1"/>
        <end position="21"/>
    </location>
</feature>
<dbReference type="AlphaFoldDB" id="A0A3B0WCD6"/>
<accession>A0A3B0WCD6</accession>
<organism evidence="2">
    <name type="scientific">hydrothermal vent metagenome</name>
    <dbReference type="NCBI Taxonomy" id="652676"/>
    <lineage>
        <taxon>unclassified sequences</taxon>
        <taxon>metagenomes</taxon>
        <taxon>ecological metagenomes</taxon>
    </lineage>
</organism>
<gene>
    <name evidence="2" type="ORF">MNBD_DELTA03-1367</name>
</gene>
<evidence type="ECO:0000313" key="2">
    <source>
        <dbReference type="EMBL" id="VAW42216.1"/>
    </source>
</evidence>
<reference evidence="2" key="1">
    <citation type="submission" date="2018-06" db="EMBL/GenBank/DDBJ databases">
        <authorList>
            <person name="Zhirakovskaya E."/>
        </authorList>
    </citation>
    <scope>NUCLEOTIDE SEQUENCE</scope>
</reference>
<proteinExistence type="predicted"/>
<dbReference type="EMBL" id="UOEX01000424">
    <property type="protein sequence ID" value="VAW42216.1"/>
    <property type="molecule type" value="Genomic_DNA"/>
</dbReference>
<sequence>ATTNANWPATGTTSNDRSWANKNSTGRGLIFVHDQQQADGTFSIISATDSQIVINGILPAASIDTGNPVNSTTCNTFGLIYGQLIRHNIKTPFSGSRDVKFFDPNGGFVNTEAEGICQVCHTETLHYRNDGVMPVAGDSHNGRDGMNCTMCHHHDSGFKGTGHDASSFGWSGICSKCHSGVNIVADVHKGHCADCHVDPDHNNFNRRVGNPLNGIDGSAVGADLSSTCLDCHNPAVYPTPAIHHESSTHEYAVNGECVQCHKADVGQAATTSRANGNLDMPKNLACNFCHLYFPNTGYSTDADGRVKIFSFIFDPNTNPGQGLTNIKALTTHTISKNTTTPISDYSACFACHGLHRYTGTQGEAPEVIPFHGFGKPFAGAYTGDKTFKNYNYNPGFNNLNALRNYVQPIYPDQPGQYETASFMIPWDNYVPGKPAVPVIMHKQIGVDKTIDVPVEVPLVKISLP</sequence>
<dbReference type="InterPro" id="IPR036280">
    <property type="entry name" value="Multihaem_cyt_sf"/>
</dbReference>
<feature type="non-terminal residue" evidence="2">
    <location>
        <position position="1"/>
    </location>
</feature>
<dbReference type="SUPFAM" id="SSF48695">
    <property type="entry name" value="Multiheme cytochromes"/>
    <property type="match status" value="2"/>
</dbReference>
<name>A0A3B0WCD6_9ZZZZ</name>